<feature type="transmembrane region" description="Helical" evidence="19">
    <location>
        <begin position="537"/>
        <end position="559"/>
    </location>
</feature>
<feature type="domain" description="Histidine kinase" evidence="21">
    <location>
        <begin position="593"/>
        <end position="816"/>
    </location>
</feature>
<evidence type="ECO:0000259" key="21">
    <source>
        <dbReference type="PROSITE" id="PS50109"/>
    </source>
</evidence>
<dbReference type="Gene3D" id="1.10.287.130">
    <property type="match status" value="1"/>
</dbReference>
<evidence type="ECO:0000256" key="16">
    <source>
        <dbReference type="PROSITE-ProRule" id="PRU00110"/>
    </source>
</evidence>
<dbReference type="CDD" id="cd13707">
    <property type="entry name" value="PBP2_BvgS_D2"/>
    <property type="match status" value="1"/>
</dbReference>
<dbReference type="CDD" id="cd16922">
    <property type="entry name" value="HATPase_EvgS-ArcB-TorS-like"/>
    <property type="match status" value="1"/>
</dbReference>
<evidence type="ECO:0000259" key="23">
    <source>
        <dbReference type="PROSITE" id="PS50206"/>
    </source>
</evidence>
<dbReference type="EMBL" id="JAQJVI010000059">
    <property type="protein sequence ID" value="MDA7024732.1"/>
    <property type="molecule type" value="Genomic_DNA"/>
</dbReference>
<dbReference type="SUPFAM" id="SSF55874">
    <property type="entry name" value="ATPase domain of HSP90 chaperone/DNA topoisomerase II/histidine kinase"/>
    <property type="match status" value="1"/>
</dbReference>
<keyword evidence="15 19" id="KW-0472">Membrane</keyword>
<dbReference type="Gene3D" id="3.30.565.10">
    <property type="entry name" value="Histidine kinase-like ATPase, C-terminal domain"/>
    <property type="match status" value="1"/>
</dbReference>
<feature type="modified residue" description="Phosphohistidine" evidence="16">
    <location>
        <position position="1026"/>
    </location>
</feature>
<dbReference type="PROSITE" id="PS50206">
    <property type="entry name" value="RHODANESE_3"/>
    <property type="match status" value="1"/>
</dbReference>
<evidence type="ECO:0000256" key="4">
    <source>
        <dbReference type="ARBA" id="ARBA00022475"/>
    </source>
</evidence>
<dbReference type="SMART" id="SM00388">
    <property type="entry name" value="HisKA"/>
    <property type="match status" value="1"/>
</dbReference>
<dbReference type="SMART" id="SM00062">
    <property type="entry name" value="PBPb"/>
    <property type="match status" value="2"/>
</dbReference>
<dbReference type="PRINTS" id="PR00344">
    <property type="entry name" value="BCTRLSENSOR"/>
</dbReference>
<dbReference type="Pfam" id="PF02518">
    <property type="entry name" value="HATPase_c"/>
    <property type="match status" value="1"/>
</dbReference>
<dbReference type="InterPro" id="IPR049871">
    <property type="entry name" value="BvgS-like_periplasmic2"/>
</dbReference>
<evidence type="ECO:0000256" key="5">
    <source>
        <dbReference type="ARBA" id="ARBA00022519"/>
    </source>
</evidence>
<evidence type="ECO:0000313" key="25">
    <source>
        <dbReference type="EMBL" id="MDA7024732.1"/>
    </source>
</evidence>
<keyword evidence="6 17" id="KW-0597">Phosphoprotein</keyword>
<evidence type="ECO:0000256" key="13">
    <source>
        <dbReference type="ARBA" id="ARBA00022989"/>
    </source>
</evidence>
<evidence type="ECO:0000256" key="11">
    <source>
        <dbReference type="ARBA" id="ARBA00022777"/>
    </source>
</evidence>
<dbReference type="Pfam" id="PF01627">
    <property type="entry name" value="Hpt"/>
    <property type="match status" value="1"/>
</dbReference>
<keyword evidence="26" id="KW-1185">Reference proteome</keyword>
<evidence type="ECO:0000256" key="12">
    <source>
        <dbReference type="ARBA" id="ARBA00022840"/>
    </source>
</evidence>
<evidence type="ECO:0000256" key="1">
    <source>
        <dbReference type="ARBA" id="ARBA00000085"/>
    </source>
</evidence>
<evidence type="ECO:0000256" key="8">
    <source>
        <dbReference type="ARBA" id="ARBA00022692"/>
    </source>
</evidence>
<dbReference type="SMART" id="SM00448">
    <property type="entry name" value="REC"/>
    <property type="match status" value="1"/>
</dbReference>
<feature type="domain" description="Rhodanese" evidence="23">
    <location>
        <begin position="820"/>
        <end position="885"/>
    </location>
</feature>
<accession>A0ABT4WXX6</accession>
<evidence type="ECO:0000256" key="6">
    <source>
        <dbReference type="ARBA" id="ARBA00022553"/>
    </source>
</evidence>
<dbReference type="PANTHER" id="PTHR43047">
    <property type="entry name" value="TWO-COMPONENT HISTIDINE PROTEIN KINASE"/>
    <property type="match status" value="1"/>
</dbReference>
<dbReference type="Proteomes" id="UP001212337">
    <property type="component" value="Unassembled WGS sequence"/>
</dbReference>
<feature type="modified residue" description="4-aspartylphosphate" evidence="17">
    <location>
        <position position="887"/>
    </location>
</feature>
<keyword evidence="5" id="KW-0997">Cell inner membrane</keyword>
<keyword evidence="14" id="KW-0902">Two-component regulatory system</keyword>
<dbReference type="RefSeq" id="WP_095025476.1">
    <property type="nucleotide sequence ID" value="NZ_JAQJVI010000059.1"/>
</dbReference>
<dbReference type="InterPro" id="IPR011006">
    <property type="entry name" value="CheY-like_superfamily"/>
</dbReference>
<keyword evidence="7" id="KW-0808">Transferase</keyword>
<evidence type="ECO:0000256" key="3">
    <source>
        <dbReference type="ARBA" id="ARBA00012438"/>
    </source>
</evidence>
<evidence type="ECO:0000256" key="10">
    <source>
        <dbReference type="ARBA" id="ARBA00022741"/>
    </source>
</evidence>
<keyword evidence="8 19" id="KW-0812">Transmembrane</keyword>
<dbReference type="CDD" id="cd00082">
    <property type="entry name" value="HisKA"/>
    <property type="match status" value="1"/>
</dbReference>
<keyword evidence="13 19" id="KW-1133">Transmembrane helix</keyword>
<keyword evidence="10" id="KW-0547">Nucleotide-binding</keyword>
<evidence type="ECO:0000256" key="17">
    <source>
        <dbReference type="PROSITE-ProRule" id="PRU00169"/>
    </source>
</evidence>
<evidence type="ECO:0000256" key="7">
    <source>
        <dbReference type="ARBA" id="ARBA00022679"/>
    </source>
</evidence>
<sequence length="1088" mass="118805">MNILQCLGLAGLLLVLGQPVAAADPKVQTLQLMGRSNVEAYSVALEPSDRQWLKQHGPLRLGISAPDYGPFEMTVNGQDFEGLTADYAQLLSQLLRTDIVVKRYPSRPQAIEALKGGELDLLSSSNGFEAQYPELVLSRAYADDSPSLVTRSSNQERPPVDLAGLRVAMLDHYLPPQKVQDFYPKASLQLYPSTLTAIGAVAFGQADVYLGDFISASYLIHKNYLNNVQLADFSRLEDNPFAFAVNRKNPGLLRIVNTALAAIPASDRMTILRRWSFDGPKTYAPWQFTPAASEQRWIAEHPRLKVAIYDAFQPLSFFDEQGRFKGLIADLLSSISTRTGLNFEAVRVYTLAQGIELVKSGKADVLGAITSSTARENQLSFTRPYLTTPFVLISRIGSEGPQTLDEMAGGRVVMVRGNVLRDFIAQNYPQVQIQEADNPPAALAMVAEGSADAAISVLVNARYLVSRRFDNQLKITSTVGTQPEQIGFATAGNDQQLSAILDKALLNITPGDLSELTGRWFTDTPEVESYWLRNRPAIVRGFAIAAALLLVAIVWITYLQRVIGRRQQLVNELNAAKQSADAANRAKTTFLATMSHEIRTPMNAVIGMLELAMKKADQGVIDRFAIEVASVSAHELLDLIGDILDIARIESGHLSLHPKRSNIKSLVEAVARMFDGLARQKQLSLVCESSPAADVDVLIDPIRFKQIVSNLLSNAIKFTDTGEVRLILTLGLAADAQQTAICLRVKDTGVGISEEDQSLLFNPFVQSSNNTQSARQGSGLGLVICRELCEMMGGQLHLSSVEGLGTQVEIMMVVPLLEHEEQAADALEQAPAITRSLNILVVDDYPANRMLLAQQLSYLGHRVSDAENGELGLKAWRQGAFDLVITDCSMPVINGYQLAQAIRAEEAQLGKAPCLIFGFTANAQPGEVERCLDAGMDQCLFKPISLKDLSACLATGQAQNLIYTDADESDRGDKIDLTYLKQLSQGDEQMIHTLLAELSTRNRLDLTALIELFLKDDYAGLAALAHGIKGGGRLIQARKLIECCEQLEAVCQSGKSEELTVAVDALHSSMEQLADELEHYAQANQSHG</sequence>
<dbReference type="InterPro" id="IPR004358">
    <property type="entry name" value="Sig_transdc_His_kin-like_C"/>
</dbReference>
<dbReference type="InterPro" id="IPR036890">
    <property type="entry name" value="HATPase_C_sf"/>
</dbReference>
<feature type="signal peptide" evidence="20">
    <location>
        <begin position="1"/>
        <end position="22"/>
    </location>
</feature>
<dbReference type="InterPro" id="IPR001763">
    <property type="entry name" value="Rhodanese-like_dom"/>
</dbReference>
<dbReference type="InterPro" id="IPR001789">
    <property type="entry name" value="Sig_transdc_resp-reg_receiver"/>
</dbReference>
<keyword evidence="18" id="KW-0175">Coiled coil</keyword>
<dbReference type="Gene3D" id="1.20.120.160">
    <property type="entry name" value="HPT domain"/>
    <property type="match status" value="1"/>
</dbReference>
<protein>
    <recommendedName>
        <fullName evidence="3">histidine kinase</fullName>
        <ecNumber evidence="3">2.7.13.3</ecNumber>
    </recommendedName>
</protein>
<dbReference type="InterPro" id="IPR001638">
    <property type="entry name" value="Solute-binding_3/MltF_N"/>
</dbReference>
<dbReference type="InterPro" id="IPR049870">
    <property type="entry name" value="BvgS-like_periplasmic1"/>
</dbReference>
<dbReference type="Pfam" id="PF00512">
    <property type="entry name" value="HisKA"/>
    <property type="match status" value="1"/>
</dbReference>
<dbReference type="PROSITE" id="PS50894">
    <property type="entry name" value="HPT"/>
    <property type="match status" value="1"/>
</dbReference>
<dbReference type="InterPro" id="IPR008207">
    <property type="entry name" value="Sig_transdc_His_kin_Hpt_dom"/>
</dbReference>
<dbReference type="EC" id="2.7.13.3" evidence="3"/>
<dbReference type="InterPro" id="IPR003594">
    <property type="entry name" value="HATPase_dom"/>
</dbReference>
<evidence type="ECO:0000313" key="26">
    <source>
        <dbReference type="Proteomes" id="UP001212337"/>
    </source>
</evidence>
<dbReference type="InterPro" id="IPR003661">
    <property type="entry name" value="HisK_dim/P_dom"/>
</dbReference>
<name>A0ABT4WXX6_PSEFR</name>
<dbReference type="PROSITE" id="PS50110">
    <property type="entry name" value="RESPONSE_REGULATORY"/>
    <property type="match status" value="1"/>
</dbReference>
<dbReference type="CDD" id="cd00088">
    <property type="entry name" value="HPT"/>
    <property type="match status" value="1"/>
</dbReference>
<dbReference type="Pfam" id="PF00072">
    <property type="entry name" value="Response_reg"/>
    <property type="match status" value="1"/>
</dbReference>
<keyword evidence="11" id="KW-0418">Kinase</keyword>
<reference evidence="25 26" key="1">
    <citation type="submission" date="2023-01" db="EMBL/GenBank/DDBJ databases">
        <title>Effects of deletion of Siderophore biosynthase gene in Pseudomonas fragi on quorum sensing and spoliage ability.</title>
        <authorList>
            <person name="Cui F."/>
            <person name="Wang D."/>
            <person name="Liu J."/>
            <person name="Wang Q."/>
            <person name="Li T."/>
            <person name="Li J."/>
        </authorList>
    </citation>
    <scope>NUCLEOTIDE SEQUENCE [LARGE SCALE GENOMIC DNA]</scope>
    <source>
        <strain evidence="25 26">MS-10</strain>
    </source>
</reference>
<dbReference type="InterPro" id="IPR036641">
    <property type="entry name" value="HPT_dom_sf"/>
</dbReference>
<feature type="domain" description="Response regulatory" evidence="22">
    <location>
        <begin position="838"/>
        <end position="957"/>
    </location>
</feature>
<dbReference type="PROSITE" id="PS50109">
    <property type="entry name" value="HIS_KIN"/>
    <property type="match status" value="1"/>
</dbReference>
<evidence type="ECO:0000256" key="14">
    <source>
        <dbReference type="ARBA" id="ARBA00023012"/>
    </source>
</evidence>
<keyword evidence="4" id="KW-1003">Cell membrane</keyword>
<evidence type="ECO:0000256" key="15">
    <source>
        <dbReference type="ARBA" id="ARBA00023136"/>
    </source>
</evidence>
<keyword evidence="9 20" id="KW-0732">Signal</keyword>
<comment type="subcellular location">
    <subcellularLocation>
        <location evidence="2">Cell inner membrane</location>
        <topology evidence="2">Multi-pass membrane protein</topology>
    </subcellularLocation>
</comment>
<dbReference type="InterPro" id="IPR036097">
    <property type="entry name" value="HisK_dim/P_sf"/>
</dbReference>
<dbReference type="CDD" id="cd13705">
    <property type="entry name" value="PBP2_BvgS_D1"/>
    <property type="match status" value="1"/>
</dbReference>
<keyword evidence="12" id="KW-0067">ATP-binding</keyword>
<dbReference type="Gene3D" id="3.40.50.2300">
    <property type="match status" value="1"/>
</dbReference>
<evidence type="ECO:0000256" key="20">
    <source>
        <dbReference type="SAM" id="SignalP"/>
    </source>
</evidence>
<evidence type="ECO:0000259" key="24">
    <source>
        <dbReference type="PROSITE" id="PS50894"/>
    </source>
</evidence>
<dbReference type="Pfam" id="PF00497">
    <property type="entry name" value="SBP_bac_3"/>
    <property type="match status" value="2"/>
</dbReference>
<feature type="domain" description="HPt" evidence="24">
    <location>
        <begin position="987"/>
        <end position="1080"/>
    </location>
</feature>
<dbReference type="CDD" id="cd17546">
    <property type="entry name" value="REC_hyHK_CKI1_RcsC-like"/>
    <property type="match status" value="1"/>
</dbReference>
<dbReference type="InterPro" id="IPR005467">
    <property type="entry name" value="His_kinase_dom"/>
</dbReference>
<comment type="catalytic activity">
    <reaction evidence="1">
        <text>ATP + protein L-histidine = ADP + protein N-phospho-L-histidine.</text>
        <dbReference type="EC" id="2.7.13.3"/>
    </reaction>
</comment>
<dbReference type="SUPFAM" id="SSF52172">
    <property type="entry name" value="CheY-like"/>
    <property type="match status" value="1"/>
</dbReference>
<evidence type="ECO:0000256" key="9">
    <source>
        <dbReference type="ARBA" id="ARBA00022729"/>
    </source>
</evidence>
<proteinExistence type="predicted"/>
<feature type="coiled-coil region" evidence="18">
    <location>
        <begin position="559"/>
        <end position="586"/>
    </location>
</feature>
<evidence type="ECO:0000256" key="19">
    <source>
        <dbReference type="SAM" id="Phobius"/>
    </source>
</evidence>
<dbReference type="Gene3D" id="3.40.190.10">
    <property type="entry name" value="Periplasmic binding protein-like II"/>
    <property type="match status" value="4"/>
</dbReference>
<organism evidence="25 26">
    <name type="scientific">Pseudomonas fragi</name>
    <dbReference type="NCBI Taxonomy" id="296"/>
    <lineage>
        <taxon>Bacteria</taxon>
        <taxon>Pseudomonadati</taxon>
        <taxon>Pseudomonadota</taxon>
        <taxon>Gammaproteobacteria</taxon>
        <taxon>Pseudomonadales</taxon>
        <taxon>Pseudomonadaceae</taxon>
        <taxon>Pseudomonas</taxon>
    </lineage>
</organism>
<evidence type="ECO:0000256" key="18">
    <source>
        <dbReference type="SAM" id="Coils"/>
    </source>
</evidence>
<dbReference type="SUPFAM" id="SSF47384">
    <property type="entry name" value="Homodimeric domain of signal transducing histidine kinase"/>
    <property type="match status" value="1"/>
</dbReference>
<evidence type="ECO:0000256" key="2">
    <source>
        <dbReference type="ARBA" id="ARBA00004429"/>
    </source>
</evidence>
<feature type="chain" id="PRO_5045760849" description="histidine kinase" evidence="20">
    <location>
        <begin position="23"/>
        <end position="1088"/>
    </location>
</feature>
<dbReference type="SMART" id="SM00387">
    <property type="entry name" value="HATPase_c"/>
    <property type="match status" value="1"/>
</dbReference>
<dbReference type="SUPFAM" id="SSF53850">
    <property type="entry name" value="Periplasmic binding protein-like II"/>
    <property type="match status" value="2"/>
</dbReference>
<dbReference type="SUPFAM" id="SSF47226">
    <property type="entry name" value="Histidine-containing phosphotransfer domain, HPT domain"/>
    <property type="match status" value="1"/>
</dbReference>
<comment type="caution">
    <text evidence="25">The sequence shown here is derived from an EMBL/GenBank/DDBJ whole genome shotgun (WGS) entry which is preliminary data.</text>
</comment>
<gene>
    <name evidence="25" type="ORF">PI499_22960</name>
</gene>
<dbReference type="PANTHER" id="PTHR43047:SF72">
    <property type="entry name" value="OSMOSENSING HISTIDINE PROTEIN KINASE SLN1"/>
    <property type="match status" value="1"/>
</dbReference>
<evidence type="ECO:0000259" key="22">
    <source>
        <dbReference type="PROSITE" id="PS50110"/>
    </source>
</evidence>